<name>A0AA36BPU9_OCTVU</name>
<dbReference type="FunFam" id="3.40.50.300:FF:000750">
    <property type="entry name" value="Putative ATP-dependent RNA helicase DHX33"/>
    <property type="match status" value="1"/>
</dbReference>
<evidence type="ECO:0000256" key="2">
    <source>
        <dbReference type="ARBA" id="ARBA00022741"/>
    </source>
</evidence>
<dbReference type="GO" id="GO:0045943">
    <property type="term" value="P:positive regulation of transcription by RNA polymerase I"/>
    <property type="evidence" value="ECO:0007669"/>
    <property type="project" value="TreeGrafter"/>
</dbReference>
<dbReference type="InterPro" id="IPR001650">
    <property type="entry name" value="Helicase_C-like"/>
</dbReference>
<evidence type="ECO:0000256" key="1">
    <source>
        <dbReference type="ARBA" id="ARBA00012552"/>
    </source>
</evidence>
<dbReference type="Gene3D" id="1.20.120.1080">
    <property type="match status" value="1"/>
</dbReference>
<keyword evidence="3" id="KW-0378">Hydrolase</keyword>
<dbReference type="SMART" id="SM00847">
    <property type="entry name" value="HA2"/>
    <property type="match status" value="1"/>
</dbReference>
<dbReference type="SUPFAM" id="SSF52540">
    <property type="entry name" value="P-loop containing nucleoside triphosphate hydrolases"/>
    <property type="match status" value="1"/>
</dbReference>
<dbReference type="InterPro" id="IPR011545">
    <property type="entry name" value="DEAD/DEAH_box_helicase_dom"/>
</dbReference>
<dbReference type="InterPro" id="IPR014001">
    <property type="entry name" value="Helicase_ATP-bd"/>
</dbReference>
<protein>
    <recommendedName>
        <fullName evidence="1">RNA helicase</fullName>
        <ecNumber evidence="1">3.6.4.13</ecNumber>
    </recommendedName>
</protein>
<dbReference type="Gene3D" id="3.40.50.300">
    <property type="entry name" value="P-loop containing nucleotide triphosphate hydrolases"/>
    <property type="match status" value="2"/>
</dbReference>
<evidence type="ECO:0000256" key="6">
    <source>
        <dbReference type="ARBA" id="ARBA00047984"/>
    </source>
</evidence>
<keyword evidence="2" id="KW-0547">Nucleotide-binding</keyword>
<keyword evidence="10" id="KW-1185">Reference proteome</keyword>
<dbReference type="GO" id="GO:0003724">
    <property type="term" value="F:RNA helicase activity"/>
    <property type="evidence" value="ECO:0007669"/>
    <property type="project" value="UniProtKB-EC"/>
</dbReference>
<dbReference type="GO" id="GO:0005730">
    <property type="term" value="C:nucleolus"/>
    <property type="evidence" value="ECO:0007669"/>
    <property type="project" value="TreeGrafter"/>
</dbReference>
<dbReference type="InterPro" id="IPR027417">
    <property type="entry name" value="P-loop_NTPase"/>
</dbReference>
<dbReference type="EMBL" id="OX597834">
    <property type="protein sequence ID" value="CAI9738391.1"/>
    <property type="molecule type" value="Genomic_DNA"/>
</dbReference>
<evidence type="ECO:0000259" key="7">
    <source>
        <dbReference type="PROSITE" id="PS51192"/>
    </source>
</evidence>
<dbReference type="SMART" id="SM00487">
    <property type="entry name" value="DEXDc"/>
    <property type="match status" value="1"/>
</dbReference>
<dbReference type="SMART" id="SM00490">
    <property type="entry name" value="HELICc"/>
    <property type="match status" value="1"/>
</dbReference>
<dbReference type="AlphaFoldDB" id="A0AA36BPU9"/>
<reference evidence="9" key="1">
    <citation type="submission" date="2023-08" db="EMBL/GenBank/DDBJ databases">
        <authorList>
            <person name="Alioto T."/>
            <person name="Alioto T."/>
            <person name="Gomez Garrido J."/>
        </authorList>
    </citation>
    <scope>NUCLEOTIDE SEQUENCE</scope>
</reference>
<evidence type="ECO:0000256" key="3">
    <source>
        <dbReference type="ARBA" id="ARBA00022801"/>
    </source>
</evidence>
<dbReference type="EC" id="3.6.4.13" evidence="1"/>
<proteinExistence type="predicted"/>
<feature type="domain" description="Helicase ATP-binding" evidence="7">
    <location>
        <begin position="1"/>
        <end position="168"/>
    </location>
</feature>
<evidence type="ECO:0000313" key="10">
    <source>
        <dbReference type="Proteomes" id="UP001162480"/>
    </source>
</evidence>
<keyword evidence="4 9" id="KW-0347">Helicase</keyword>
<dbReference type="Pfam" id="PF00270">
    <property type="entry name" value="DEAD"/>
    <property type="match status" value="1"/>
</dbReference>
<comment type="catalytic activity">
    <reaction evidence="6">
        <text>ATP + H2O = ADP + phosphate + H(+)</text>
        <dbReference type="Rhea" id="RHEA:13065"/>
        <dbReference type="ChEBI" id="CHEBI:15377"/>
        <dbReference type="ChEBI" id="CHEBI:15378"/>
        <dbReference type="ChEBI" id="CHEBI:30616"/>
        <dbReference type="ChEBI" id="CHEBI:43474"/>
        <dbReference type="ChEBI" id="CHEBI:456216"/>
        <dbReference type="EC" id="3.6.4.13"/>
    </reaction>
</comment>
<dbReference type="Proteomes" id="UP001162480">
    <property type="component" value="Chromosome 21"/>
</dbReference>
<dbReference type="Pfam" id="PF07717">
    <property type="entry name" value="OB_NTP_bind"/>
    <property type="match status" value="1"/>
</dbReference>
<evidence type="ECO:0000313" key="9">
    <source>
        <dbReference type="EMBL" id="CAI9738391.1"/>
    </source>
</evidence>
<dbReference type="InterPro" id="IPR048333">
    <property type="entry name" value="HA2_WH"/>
</dbReference>
<dbReference type="InterPro" id="IPR002464">
    <property type="entry name" value="DNA/RNA_helicase_DEAH_CS"/>
</dbReference>
<keyword evidence="5" id="KW-0067">ATP-binding</keyword>
<dbReference type="CDD" id="cd17978">
    <property type="entry name" value="DEXHc_DHX33"/>
    <property type="match status" value="1"/>
</dbReference>
<dbReference type="CDD" id="cd18791">
    <property type="entry name" value="SF2_C_RHA"/>
    <property type="match status" value="1"/>
</dbReference>
<organism evidence="9 10">
    <name type="scientific">Octopus vulgaris</name>
    <name type="common">Common octopus</name>
    <dbReference type="NCBI Taxonomy" id="6645"/>
    <lineage>
        <taxon>Eukaryota</taxon>
        <taxon>Metazoa</taxon>
        <taxon>Spiralia</taxon>
        <taxon>Lophotrochozoa</taxon>
        <taxon>Mollusca</taxon>
        <taxon>Cephalopoda</taxon>
        <taxon>Coleoidea</taxon>
        <taxon>Octopodiformes</taxon>
        <taxon>Octopoda</taxon>
        <taxon>Incirrata</taxon>
        <taxon>Octopodidae</taxon>
        <taxon>Octopus</taxon>
    </lineage>
</organism>
<evidence type="ECO:0000256" key="5">
    <source>
        <dbReference type="ARBA" id="ARBA00022840"/>
    </source>
</evidence>
<dbReference type="PANTHER" id="PTHR18934">
    <property type="entry name" value="ATP-DEPENDENT RNA HELICASE"/>
    <property type="match status" value="1"/>
</dbReference>
<evidence type="ECO:0000259" key="8">
    <source>
        <dbReference type="PROSITE" id="PS51194"/>
    </source>
</evidence>
<dbReference type="GO" id="GO:0016787">
    <property type="term" value="F:hydrolase activity"/>
    <property type="evidence" value="ECO:0007669"/>
    <property type="project" value="UniProtKB-KW"/>
</dbReference>
<dbReference type="InterPro" id="IPR011709">
    <property type="entry name" value="DEAD-box_helicase_OB_fold"/>
</dbReference>
<accession>A0AA36BPU9</accession>
<dbReference type="PROSITE" id="PS00690">
    <property type="entry name" value="DEAH_ATP_HELICASE"/>
    <property type="match status" value="1"/>
</dbReference>
<feature type="domain" description="Helicase C-terminal" evidence="8">
    <location>
        <begin position="193"/>
        <end position="366"/>
    </location>
</feature>
<dbReference type="FunFam" id="3.40.50.300:FF:000145">
    <property type="entry name" value="probable ATP-dependent RNA helicase DHX40"/>
    <property type="match status" value="1"/>
</dbReference>
<dbReference type="PROSITE" id="PS51194">
    <property type="entry name" value="HELICASE_CTER"/>
    <property type="match status" value="1"/>
</dbReference>
<dbReference type="GO" id="GO:0003725">
    <property type="term" value="F:double-stranded RNA binding"/>
    <property type="evidence" value="ECO:0007669"/>
    <property type="project" value="TreeGrafter"/>
</dbReference>
<dbReference type="Pfam" id="PF00271">
    <property type="entry name" value="Helicase_C"/>
    <property type="match status" value="1"/>
</dbReference>
<sequence>MHRLSTAIVIGETGSGKTTQVPQYLYEAGLHQNGVIAITQPRRVAAMSISQRVAAERQCNVGELVGYSVRFDDMTSGCTKIKYMTDGMLLREAILDPLLKRYSIVILDEAHERTIHTDILFGVVKAAQKKRNALNRKDVSLKIIIMSATMDVDHFSSYFSSCPVLYLEGRQFPVKLYYTSEHQSDYSFSALVTVFQIHREVPPDEDILVFLTGQEEIESIVKQIRDISKDLIGEAPPMCVYPLYAAQAPIAQLRVFTPAPKGTRKVIVATNVAETSLTIKGIKHVIDSGMVKAKLFNPSIGLDLLKVVRVSKAQAIQRTGRAGRESPGTCYRLYTEQEFESFQPNTLPEIQRCNLSGVVLQMLAMGISDVVNFDFMDKPTTQSIINALDQLNFLGAVEKKEKIQLTSIGKQMAAYPLDPRLAKVILVAKDFNCLDEILSIVSLLSVDSLVFNPQRQHEEALAARKKFESPEGDFMTYLNILRAYKAGNSNKKWCRENFVNSKNAQMALDVRKQLRTICIDQSFQINSSVRDSSAAVRKCLVAGFFMNAAELEKDGSYITLSTRKVCAIHPSSSLFNCKPSYVIYRELVQTTKCYMRDVCVVDPDWLYDAAPNYFKKK</sequence>
<gene>
    <name evidence="9" type="ORF">OCTVUL_1B000774</name>
</gene>
<dbReference type="Pfam" id="PF21010">
    <property type="entry name" value="HA2_C"/>
    <property type="match status" value="1"/>
</dbReference>
<dbReference type="InterPro" id="IPR007502">
    <property type="entry name" value="Helicase-assoc_dom"/>
</dbReference>
<dbReference type="PANTHER" id="PTHR18934:SF118">
    <property type="entry name" value="ATP-DEPENDENT RNA HELICASE DHX33"/>
    <property type="match status" value="1"/>
</dbReference>
<dbReference type="PROSITE" id="PS51192">
    <property type="entry name" value="HELICASE_ATP_BIND_1"/>
    <property type="match status" value="1"/>
</dbReference>
<dbReference type="Pfam" id="PF04408">
    <property type="entry name" value="WHD_HA2"/>
    <property type="match status" value="1"/>
</dbReference>
<evidence type="ECO:0000256" key="4">
    <source>
        <dbReference type="ARBA" id="ARBA00022806"/>
    </source>
</evidence>
<dbReference type="GO" id="GO:0005524">
    <property type="term" value="F:ATP binding"/>
    <property type="evidence" value="ECO:0007669"/>
    <property type="project" value="UniProtKB-KW"/>
</dbReference>